<sequence length="75" mass="8101">MSERQALEGIVEGLVVRSGDTLILHLPADMTAADMQRIAENVKDGLCQKLPDVEILMVAGIERIAVYRPGEDAPA</sequence>
<evidence type="ECO:0000313" key="2">
    <source>
        <dbReference type="Proteomes" id="UP000253303"/>
    </source>
</evidence>
<name>A0A366M7M8_9ACTN</name>
<protein>
    <submittedName>
        <fullName evidence="1">Uncharacterized protein</fullName>
    </submittedName>
</protein>
<gene>
    <name evidence="1" type="ORF">DP939_02525</name>
</gene>
<accession>A0A366M7M8</accession>
<dbReference type="RefSeq" id="WP_113978381.1">
    <property type="nucleotide sequence ID" value="NZ_QMEY01000001.1"/>
</dbReference>
<reference evidence="1 2" key="1">
    <citation type="submission" date="2018-06" db="EMBL/GenBank/DDBJ databases">
        <title>Sphaerisporangium craniellae sp. nov., isolated from a marine sponge in the South China Sea.</title>
        <authorList>
            <person name="Li L."/>
        </authorList>
    </citation>
    <scope>NUCLEOTIDE SEQUENCE [LARGE SCALE GENOMIC DNA]</scope>
    <source>
        <strain evidence="1 2">LHW63015</strain>
    </source>
</reference>
<dbReference type="EMBL" id="QMEY01000001">
    <property type="protein sequence ID" value="RBQ21604.1"/>
    <property type="molecule type" value="Genomic_DNA"/>
</dbReference>
<proteinExistence type="predicted"/>
<comment type="caution">
    <text evidence="1">The sequence shown here is derived from an EMBL/GenBank/DDBJ whole genome shotgun (WGS) entry which is preliminary data.</text>
</comment>
<organism evidence="1 2">
    <name type="scientific">Spongiactinospora rosea</name>
    <dbReference type="NCBI Taxonomy" id="2248750"/>
    <lineage>
        <taxon>Bacteria</taxon>
        <taxon>Bacillati</taxon>
        <taxon>Actinomycetota</taxon>
        <taxon>Actinomycetes</taxon>
        <taxon>Streptosporangiales</taxon>
        <taxon>Streptosporangiaceae</taxon>
        <taxon>Spongiactinospora</taxon>
    </lineage>
</organism>
<keyword evidence="2" id="KW-1185">Reference proteome</keyword>
<dbReference type="OrthoDB" id="9990753at2"/>
<dbReference type="Proteomes" id="UP000253303">
    <property type="component" value="Unassembled WGS sequence"/>
</dbReference>
<dbReference type="AlphaFoldDB" id="A0A366M7M8"/>
<evidence type="ECO:0000313" key="1">
    <source>
        <dbReference type="EMBL" id="RBQ21604.1"/>
    </source>
</evidence>